<evidence type="ECO:0000256" key="1">
    <source>
        <dbReference type="SAM" id="Phobius"/>
    </source>
</evidence>
<name>A0A317EYH3_9SPHI</name>
<keyword evidence="1" id="KW-0812">Transmembrane</keyword>
<reference evidence="3" key="1">
    <citation type="submission" date="2018-05" db="EMBL/GenBank/DDBJ databases">
        <title>Pedobacter paludis sp. nov., isolated from wetland soil.</title>
        <authorList>
            <person name="Zhang Y."/>
        </authorList>
    </citation>
    <scope>NUCLEOTIDE SEQUENCE [LARGE SCALE GENOMIC DNA]</scope>
    <source>
        <strain evidence="3">R-8</strain>
    </source>
</reference>
<keyword evidence="1" id="KW-0472">Membrane</keyword>
<sequence length="142" mass="16027">MKKKQITLMIFVFVFIPFGVWCFFLREEPISKAGFIQQGITTINGKAEIKLYDSQAIDGDTIDFYFDGKLIFRKLGLSDTARVYYTGKLSKGEHWIGIKAVTEGFNPPATPHIGICDGRKTVDFDIESFRDSTSGSWVVNVK</sequence>
<dbReference type="RefSeq" id="WP_109931345.1">
    <property type="nucleotide sequence ID" value="NZ_QGNY01000006.1"/>
</dbReference>
<protein>
    <submittedName>
        <fullName evidence="2">Uncharacterized protein</fullName>
    </submittedName>
</protein>
<feature type="transmembrane region" description="Helical" evidence="1">
    <location>
        <begin position="6"/>
        <end position="25"/>
    </location>
</feature>
<organism evidence="2 3">
    <name type="scientific">Pedobacter paludis</name>
    <dbReference type="NCBI Taxonomy" id="2203212"/>
    <lineage>
        <taxon>Bacteria</taxon>
        <taxon>Pseudomonadati</taxon>
        <taxon>Bacteroidota</taxon>
        <taxon>Sphingobacteriia</taxon>
        <taxon>Sphingobacteriales</taxon>
        <taxon>Sphingobacteriaceae</taxon>
        <taxon>Pedobacter</taxon>
    </lineage>
</organism>
<keyword evidence="1" id="KW-1133">Transmembrane helix</keyword>
<gene>
    <name evidence="2" type="ORF">DF947_17545</name>
</gene>
<dbReference type="EMBL" id="QGNY01000006">
    <property type="protein sequence ID" value="PWS30729.1"/>
    <property type="molecule type" value="Genomic_DNA"/>
</dbReference>
<evidence type="ECO:0000313" key="3">
    <source>
        <dbReference type="Proteomes" id="UP000245391"/>
    </source>
</evidence>
<comment type="caution">
    <text evidence="2">The sequence shown here is derived from an EMBL/GenBank/DDBJ whole genome shotgun (WGS) entry which is preliminary data.</text>
</comment>
<accession>A0A317EYH3</accession>
<proteinExistence type="predicted"/>
<dbReference type="OrthoDB" id="639821at2"/>
<keyword evidence="3" id="KW-1185">Reference proteome</keyword>
<dbReference type="AlphaFoldDB" id="A0A317EYH3"/>
<evidence type="ECO:0000313" key="2">
    <source>
        <dbReference type="EMBL" id="PWS30729.1"/>
    </source>
</evidence>
<dbReference type="Proteomes" id="UP000245391">
    <property type="component" value="Unassembled WGS sequence"/>
</dbReference>